<evidence type="ECO:0000313" key="2">
    <source>
        <dbReference type="EMBL" id="PRP74749.1"/>
    </source>
</evidence>
<gene>
    <name evidence="2" type="ORF">PROFUN_16049</name>
</gene>
<name>A0A2P6MSR6_9EUKA</name>
<keyword evidence="3" id="KW-1185">Reference proteome</keyword>
<reference evidence="2 3" key="1">
    <citation type="journal article" date="2018" name="Genome Biol. Evol.">
        <title>Multiple Roots of Fruiting Body Formation in Amoebozoa.</title>
        <authorList>
            <person name="Hillmann F."/>
            <person name="Forbes G."/>
            <person name="Novohradska S."/>
            <person name="Ferling I."/>
            <person name="Riege K."/>
            <person name="Groth M."/>
            <person name="Westermann M."/>
            <person name="Marz M."/>
            <person name="Spaller T."/>
            <person name="Winckler T."/>
            <person name="Schaap P."/>
            <person name="Glockner G."/>
        </authorList>
    </citation>
    <scope>NUCLEOTIDE SEQUENCE [LARGE SCALE GENOMIC DNA]</scope>
    <source>
        <strain evidence="2 3">Jena</strain>
    </source>
</reference>
<dbReference type="Proteomes" id="UP000241769">
    <property type="component" value="Unassembled WGS sequence"/>
</dbReference>
<feature type="region of interest" description="Disordered" evidence="1">
    <location>
        <begin position="144"/>
        <end position="163"/>
    </location>
</feature>
<evidence type="ECO:0000256" key="1">
    <source>
        <dbReference type="SAM" id="MobiDB-lite"/>
    </source>
</evidence>
<proteinExistence type="predicted"/>
<organism evidence="2 3">
    <name type="scientific">Planoprotostelium fungivorum</name>
    <dbReference type="NCBI Taxonomy" id="1890364"/>
    <lineage>
        <taxon>Eukaryota</taxon>
        <taxon>Amoebozoa</taxon>
        <taxon>Evosea</taxon>
        <taxon>Variosea</taxon>
        <taxon>Cavosteliida</taxon>
        <taxon>Cavosteliaceae</taxon>
        <taxon>Planoprotostelium</taxon>
    </lineage>
</organism>
<sequence>MSDLFSSLDSQFFWNLHWWILRSYSAKDTLPPRNGKYFDFLAKRGNRLALLLHLNTPLLSVSPKQDLVVGGSQCRSYKDPVGSFGEARCVVDGSQYSKYKFSLFREVCWRYGGLTSEKMMRLKKAQNLSNRLNSMMHAITSASLQEKDERGEDASCSSTSAGFNKKRMTQNQAPVCHSHSQIASADRLIVNSSEQRGAVSFEEKNQRHLHLFVQAGVAQNGRRPIDEGTCRTNDSIHSRIQRWNDHSEITVRELLSGPTMSSRGERSSSESLALSAF</sequence>
<evidence type="ECO:0000313" key="3">
    <source>
        <dbReference type="Proteomes" id="UP000241769"/>
    </source>
</evidence>
<dbReference type="AlphaFoldDB" id="A0A2P6MSR6"/>
<comment type="caution">
    <text evidence="2">The sequence shown here is derived from an EMBL/GenBank/DDBJ whole genome shotgun (WGS) entry which is preliminary data.</text>
</comment>
<dbReference type="EMBL" id="MDYQ01000442">
    <property type="protein sequence ID" value="PRP74749.1"/>
    <property type="molecule type" value="Genomic_DNA"/>
</dbReference>
<feature type="region of interest" description="Disordered" evidence="1">
    <location>
        <begin position="256"/>
        <end position="277"/>
    </location>
</feature>
<protein>
    <submittedName>
        <fullName evidence="2">Uncharacterized protein</fullName>
    </submittedName>
</protein>
<dbReference type="InParanoid" id="A0A2P6MSR6"/>
<accession>A0A2P6MSR6</accession>